<name>A0AAP2UG89_9FIRM</name>
<gene>
    <name evidence="2" type="ORF">NE542_00420</name>
</gene>
<feature type="coiled-coil region" evidence="1">
    <location>
        <begin position="341"/>
        <end position="401"/>
    </location>
</feature>
<protein>
    <submittedName>
        <fullName evidence="2">DUF1351 domain-containing protein</fullName>
    </submittedName>
</protein>
<dbReference type="Pfam" id="PF07083">
    <property type="entry name" value="DUF1351"/>
    <property type="match status" value="1"/>
</dbReference>
<proteinExistence type="predicted"/>
<accession>A0AAP2UG89</accession>
<dbReference type="AlphaFoldDB" id="A0AAP2UG89"/>
<reference evidence="2" key="1">
    <citation type="submission" date="2022-06" db="EMBL/GenBank/DDBJ databases">
        <title>Isolation of gut microbiota from human fecal samples.</title>
        <authorList>
            <person name="Pamer E.G."/>
            <person name="Barat B."/>
            <person name="Waligurski E."/>
            <person name="Medina S."/>
            <person name="Paddock L."/>
            <person name="Mostad J."/>
        </authorList>
    </citation>
    <scope>NUCLEOTIDE SEQUENCE</scope>
    <source>
        <strain evidence="2">DFI.6.24</strain>
    </source>
</reference>
<evidence type="ECO:0000256" key="1">
    <source>
        <dbReference type="SAM" id="Coils"/>
    </source>
</evidence>
<dbReference type="InterPro" id="IPR009785">
    <property type="entry name" value="Prophage_Lj928_Orf309"/>
</dbReference>
<dbReference type="RefSeq" id="WP_227351918.1">
    <property type="nucleotide sequence ID" value="NZ_JAJDKX010000003.1"/>
</dbReference>
<dbReference type="Proteomes" id="UP001204814">
    <property type="component" value="Unassembled WGS sequence"/>
</dbReference>
<organism evidence="2 3">
    <name type="scientific">Faecalibacillus intestinalis</name>
    <dbReference type="NCBI Taxonomy" id="1982626"/>
    <lineage>
        <taxon>Bacteria</taxon>
        <taxon>Bacillati</taxon>
        <taxon>Bacillota</taxon>
        <taxon>Erysipelotrichia</taxon>
        <taxon>Erysipelotrichales</taxon>
        <taxon>Coprobacillaceae</taxon>
        <taxon>Faecalibacillus</taxon>
    </lineage>
</organism>
<evidence type="ECO:0000313" key="2">
    <source>
        <dbReference type="EMBL" id="MCQ5060306.1"/>
    </source>
</evidence>
<evidence type="ECO:0000313" key="3">
    <source>
        <dbReference type="Proteomes" id="UP001204814"/>
    </source>
</evidence>
<keyword evidence="1" id="KW-0175">Coiled coil</keyword>
<sequence>MNEFQTGLLNELVAVKITTKEEFEKVINFLSINNCFLVNGEPVVKLTYPGDKAFVILKQDNAIFWQPANQILDERYRVVSVIEFLRPAEEEKVVEAKAEVIEEHVDIDEKHLSLEVQKRPANEAIVSNIDEMVKLIPAIEAKKGVVVDEKNFKDFVKAKTGMVPLYRSYAKKLETERKAVKKAYIEPYQEFEAKVNKVVKALNDTASVVAENVDVFVQKQKEALRKERQAAIDQLKEVLISRKMISKEYADQFVFDEKWLNASTSKKKFEEQVEAQFNALMEKEKNDKLNLEMVEKTIINACLIANVDEKLVSREKYQALLNTEGLPKVTEMITDEVDNIKKQSQAVAQQKEAELQHQKEEFEKQKIEFEKRQKEIYEQKHRELEAQHQKEMEQVKEQASAGVTQPKYTPIKRGDETIANINDKYIVSEIKQTPEKFQGRIWKKTFDFEGDLAALQMLNRYMDVIKNINPTFSFGEVKLTEKELSDPQTGVINKYNVKEVN</sequence>
<dbReference type="EMBL" id="JANGBO010000001">
    <property type="protein sequence ID" value="MCQ5060306.1"/>
    <property type="molecule type" value="Genomic_DNA"/>
</dbReference>
<comment type="caution">
    <text evidence="2">The sequence shown here is derived from an EMBL/GenBank/DDBJ whole genome shotgun (WGS) entry which is preliminary data.</text>
</comment>